<dbReference type="AlphaFoldDB" id="A0A2M7V5Q3"/>
<keyword evidence="1" id="KW-1133">Transmembrane helix</keyword>
<name>A0A2M7V5Q3_9BACT</name>
<gene>
    <name evidence="3" type="ORF">COX83_00615</name>
</gene>
<reference evidence="4" key="1">
    <citation type="submission" date="2017-09" db="EMBL/GenBank/DDBJ databases">
        <title>Depth-based differentiation of microbial function through sediment-hosted aquifers and enrichment of novel symbionts in the deep terrestrial subsurface.</title>
        <authorList>
            <person name="Probst A.J."/>
            <person name="Ladd B."/>
            <person name="Jarett J.K."/>
            <person name="Geller-Mcgrath D.E."/>
            <person name="Sieber C.M.K."/>
            <person name="Emerson J.B."/>
            <person name="Anantharaman K."/>
            <person name="Thomas B.C."/>
            <person name="Malmstrom R."/>
            <person name="Stieglmeier M."/>
            <person name="Klingl A."/>
            <person name="Woyke T."/>
            <person name="Ryan C.M."/>
            <person name="Banfield J.F."/>
        </authorList>
    </citation>
    <scope>NUCLEOTIDE SEQUENCE [LARGE SCALE GENOMIC DNA]</scope>
</reference>
<keyword evidence="1" id="KW-0812">Transmembrane</keyword>
<evidence type="ECO:0000313" key="4">
    <source>
        <dbReference type="Proteomes" id="UP000230078"/>
    </source>
</evidence>
<protein>
    <recommendedName>
        <fullName evidence="2">DUF5652 domain-containing protein</fullName>
    </recommendedName>
</protein>
<feature type="domain" description="DUF5652" evidence="2">
    <location>
        <begin position="28"/>
        <end position="80"/>
    </location>
</feature>
<feature type="transmembrane region" description="Helical" evidence="1">
    <location>
        <begin position="56"/>
        <end position="77"/>
    </location>
</feature>
<evidence type="ECO:0000313" key="3">
    <source>
        <dbReference type="EMBL" id="PIZ93934.1"/>
    </source>
</evidence>
<proteinExistence type="predicted"/>
<evidence type="ECO:0000259" key="2">
    <source>
        <dbReference type="Pfam" id="PF18893"/>
    </source>
</evidence>
<dbReference type="Pfam" id="PF18893">
    <property type="entry name" value="DUF5652"/>
    <property type="match status" value="1"/>
</dbReference>
<dbReference type="Proteomes" id="UP000230078">
    <property type="component" value="Unassembled WGS sequence"/>
</dbReference>
<keyword evidence="1" id="KW-0472">Membrane</keyword>
<accession>A0A2M7V5Q3</accession>
<feature type="transmembrane region" description="Helical" evidence="1">
    <location>
        <begin position="26"/>
        <end position="44"/>
    </location>
</feature>
<evidence type="ECO:0000256" key="1">
    <source>
        <dbReference type="SAM" id="Phobius"/>
    </source>
</evidence>
<comment type="caution">
    <text evidence="3">The sequence shown here is derived from an EMBL/GenBank/DDBJ whole genome shotgun (WGS) entry which is preliminary data.</text>
</comment>
<dbReference type="InterPro" id="IPR043712">
    <property type="entry name" value="DUF5652"/>
</dbReference>
<organism evidence="3 4">
    <name type="scientific">Candidatus Magasanikbacteria bacterium CG_4_10_14_0_2_um_filter_41_31</name>
    <dbReference type="NCBI Taxonomy" id="1974639"/>
    <lineage>
        <taxon>Bacteria</taxon>
        <taxon>Candidatus Magasanikiibacteriota</taxon>
    </lineage>
</organism>
<sequence>MWNTFSHSYMAGGSGFGFGVGGYNQGFFGFLAIVMIWSLVWKAFALWKAARRGDSVWFAVLLVLNTVGIAEILYLFVFSEPKGILKDKTNTVVSKNIENKGKTHPQA</sequence>
<dbReference type="EMBL" id="PFPI01000007">
    <property type="protein sequence ID" value="PIZ93934.1"/>
    <property type="molecule type" value="Genomic_DNA"/>
</dbReference>